<proteinExistence type="predicted"/>
<evidence type="ECO:0000313" key="3">
    <source>
        <dbReference type="EMBL" id="EJK49292.1"/>
    </source>
</evidence>
<accession>K0RRM1</accession>
<sequence>MDSISPAKKRKSASEPPRPSNDDLGTTLANLSLADLHRLIDQRVKDALEAVETKTLTLQRENEELLLRCESLERSVRVLKKEGHWTYSAPDVPISHWIEQGHDEDYAEEAGKLIQSINVKTNGLRSGDGDDGLIFGSRFLIRSDNALDPHWEQLASAVQLSERITTVNFSNVQL</sequence>
<name>K0RRM1_THAOC</name>
<feature type="non-terminal residue" evidence="3">
    <location>
        <position position="174"/>
    </location>
</feature>
<evidence type="ECO:0000256" key="2">
    <source>
        <dbReference type="SAM" id="MobiDB-lite"/>
    </source>
</evidence>
<gene>
    <name evidence="3" type="ORF">THAOC_31853</name>
</gene>
<evidence type="ECO:0000256" key="1">
    <source>
        <dbReference type="SAM" id="Coils"/>
    </source>
</evidence>
<keyword evidence="1" id="KW-0175">Coiled coil</keyword>
<feature type="region of interest" description="Disordered" evidence="2">
    <location>
        <begin position="1"/>
        <end position="25"/>
    </location>
</feature>
<dbReference type="AlphaFoldDB" id="K0RRM1"/>
<comment type="caution">
    <text evidence="3">The sequence shown here is derived from an EMBL/GenBank/DDBJ whole genome shotgun (WGS) entry which is preliminary data.</text>
</comment>
<reference evidence="3 4" key="1">
    <citation type="journal article" date="2012" name="Genome Biol.">
        <title>Genome and low-iron response of an oceanic diatom adapted to chronic iron limitation.</title>
        <authorList>
            <person name="Lommer M."/>
            <person name="Specht M."/>
            <person name="Roy A.S."/>
            <person name="Kraemer L."/>
            <person name="Andreson R."/>
            <person name="Gutowska M.A."/>
            <person name="Wolf J."/>
            <person name="Bergner S.V."/>
            <person name="Schilhabel M.B."/>
            <person name="Klostermeier U.C."/>
            <person name="Beiko R.G."/>
            <person name="Rosenstiel P."/>
            <person name="Hippler M."/>
            <person name="Laroche J."/>
        </authorList>
    </citation>
    <scope>NUCLEOTIDE SEQUENCE [LARGE SCALE GENOMIC DNA]</scope>
    <source>
        <strain evidence="3 4">CCMP1005</strain>
    </source>
</reference>
<keyword evidence="4" id="KW-1185">Reference proteome</keyword>
<dbReference type="Proteomes" id="UP000266841">
    <property type="component" value="Unassembled WGS sequence"/>
</dbReference>
<evidence type="ECO:0000313" key="4">
    <source>
        <dbReference type="Proteomes" id="UP000266841"/>
    </source>
</evidence>
<organism evidence="3 4">
    <name type="scientific">Thalassiosira oceanica</name>
    <name type="common">Marine diatom</name>
    <dbReference type="NCBI Taxonomy" id="159749"/>
    <lineage>
        <taxon>Eukaryota</taxon>
        <taxon>Sar</taxon>
        <taxon>Stramenopiles</taxon>
        <taxon>Ochrophyta</taxon>
        <taxon>Bacillariophyta</taxon>
        <taxon>Coscinodiscophyceae</taxon>
        <taxon>Thalassiosirophycidae</taxon>
        <taxon>Thalassiosirales</taxon>
        <taxon>Thalassiosiraceae</taxon>
        <taxon>Thalassiosira</taxon>
    </lineage>
</organism>
<feature type="coiled-coil region" evidence="1">
    <location>
        <begin position="48"/>
        <end position="82"/>
    </location>
</feature>
<protein>
    <submittedName>
        <fullName evidence="3">Uncharacterized protein</fullName>
    </submittedName>
</protein>
<dbReference type="EMBL" id="AGNL01044954">
    <property type="protein sequence ID" value="EJK49292.1"/>
    <property type="molecule type" value="Genomic_DNA"/>
</dbReference>